<gene>
    <name evidence="2" type="ORF">PIB30_110420</name>
</gene>
<evidence type="ECO:0000313" key="2">
    <source>
        <dbReference type="EMBL" id="MED6142125.1"/>
    </source>
</evidence>
<reference evidence="2 3" key="1">
    <citation type="journal article" date="2023" name="Plants (Basel)">
        <title>Bridging the Gap: Combining Genomics and Transcriptomics Approaches to Understand Stylosanthes scabra, an Orphan Legume from the Brazilian Caatinga.</title>
        <authorList>
            <person name="Ferreira-Neto J.R.C."/>
            <person name="da Silva M.D."/>
            <person name="Binneck E."/>
            <person name="de Melo N.F."/>
            <person name="da Silva R.H."/>
            <person name="de Melo A.L.T.M."/>
            <person name="Pandolfi V."/>
            <person name="Bustamante F.O."/>
            <person name="Brasileiro-Vidal A.C."/>
            <person name="Benko-Iseppon A.M."/>
        </authorList>
    </citation>
    <scope>NUCLEOTIDE SEQUENCE [LARGE SCALE GENOMIC DNA]</scope>
    <source>
        <tissue evidence="2">Leaves</tissue>
    </source>
</reference>
<evidence type="ECO:0000256" key="1">
    <source>
        <dbReference type="SAM" id="MobiDB-lite"/>
    </source>
</evidence>
<comment type="caution">
    <text evidence="2">The sequence shown here is derived from an EMBL/GenBank/DDBJ whole genome shotgun (WGS) entry which is preliminary data.</text>
</comment>
<evidence type="ECO:0000313" key="3">
    <source>
        <dbReference type="Proteomes" id="UP001341840"/>
    </source>
</evidence>
<protein>
    <submittedName>
        <fullName evidence="2">Uncharacterized protein</fullName>
    </submittedName>
</protein>
<proteinExistence type="predicted"/>
<name>A0ABU6T0D7_9FABA</name>
<keyword evidence="3" id="KW-1185">Reference proteome</keyword>
<organism evidence="2 3">
    <name type="scientific">Stylosanthes scabra</name>
    <dbReference type="NCBI Taxonomy" id="79078"/>
    <lineage>
        <taxon>Eukaryota</taxon>
        <taxon>Viridiplantae</taxon>
        <taxon>Streptophyta</taxon>
        <taxon>Embryophyta</taxon>
        <taxon>Tracheophyta</taxon>
        <taxon>Spermatophyta</taxon>
        <taxon>Magnoliopsida</taxon>
        <taxon>eudicotyledons</taxon>
        <taxon>Gunneridae</taxon>
        <taxon>Pentapetalae</taxon>
        <taxon>rosids</taxon>
        <taxon>fabids</taxon>
        <taxon>Fabales</taxon>
        <taxon>Fabaceae</taxon>
        <taxon>Papilionoideae</taxon>
        <taxon>50 kb inversion clade</taxon>
        <taxon>dalbergioids sensu lato</taxon>
        <taxon>Dalbergieae</taxon>
        <taxon>Pterocarpus clade</taxon>
        <taxon>Stylosanthes</taxon>
    </lineage>
</organism>
<sequence length="400" mass="45794">MASSSSSLPSRDSTSLAIKTKLLSLNDELVKLEYTYSVYVVNPVEEAKGKGKEEEAKRKEEEEDDDDEDEEETEEAEKALSQQRKKLISDVNEWNLKTVTYIKDHVTPFFTTAIHQSYKTLKLLHRFLNYNLLSRSEALTTMILHPHQEQEDDEDKDGHDVSKTVLKKTVFAAKGILSEIRISLANLHNHLQQLVHEPPSAPSSTKMTLDEYLKKDSSAINLPLEFSCFFNLWNRAVLAGVQLSKLLAQFVFSLSDRNNEAALEKLQVKIKKLVEDNIVATKFFAVVEETKDVISKQQEQQRMKNKEKEVAADDKAVDEYMIKQFCRGICDLEFVLCSENIPEEIKMVNGARVKMEVVLGLMLYNMQGIRISVGKNNHADDHDSWKRIKTVIANLWDIER</sequence>
<feature type="compositionally biased region" description="Basic and acidic residues" evidence="1">
    <location>
        <begin position="45"/>
        <end position="60"/>
    </location>
</feature>
<feature type="non-terminal residue" evidence="2">
    <location>
        <position position="400"/>
    </location>
</feature>
<dbReference type="Proteomes" id="UP001341840">
    <property type="component" value="Unassembled WGS sequence"/>
</dbReference>
<feature type="compositionally biased region" description="Acidic residues" evidence="1">
    <location>
        <begin position="61"/>
        <end position="75"/>
    </location>
</feature>
<feature type="region of interest" description="Disordered" evidence="1">
    <location>
        <begin position="45"/>
        <end position="81"/>
    </location>
</feature>
<accession>A0ABU6T0D7</accession>
<dbReference type="EMBL" id="JASCZI010066658">
    <property type="protein sequence ID" value="MED6142125.1"/>
    <property type="molecule type" value="Genomic_DNA"/>
</dbReference>